<organism evidence="2 3">
    <name type="scientific">Apiospora hydei</name>
    <dbReference type="NCBI Taxonomy" id="1337664"/>
    <lineage>
        <taxon>Eukaryota</taxon>
        <taxon>Fungi</taxon>
        <taxon>Dikarya</taxon>
        <taxon>Ascomycota</taxon>
        <taxon>Pezizomycotina</taxon>
        <taxon>Sordariomycetes</taxon>
        <taxon>Xylariomycetidae</taxon>
        <taxon>Amphisphaeriales</taxon>
        <taxon>Apiosporaceae</taxon>
        <taxon>Apiospora</taxon>
    </lineage>
</organism>
<dbReference type="InterPro" id="IPR036047">
    <property type="entry name" value="F-box-like_dom_sf"/>
</dbReference>
<dbReference type="RefSeq" id="XP_066662578.1">
    <property type="nucleotide sequence ID" value="XM_066816886.1"/>
</dbReference>
<keyword evidence="3" id="KW-1185">Reference proteome</keyword>
<evidence type="ECO:0000313" key="3">
    <source>
        <dbReference type="Proteomes" id="UP001433268"/>
    </source>
</evidence>
<dbReference type="InterPro" id="IPR001810">
    <property type="entry name" value="F-box_dom"/>
</dbReference>
<dbReference type="EMBL" id="JAQQWN010000009">
    <property type="protein sequence ID" value="KAK8065825.1"/>
    <property type="molecule type" value="Genomic_DNA"/>
</dbReference>
<dbReference type="GeneID" id="92049946"/>
<sequence>MGTRPGSSGAKKAEPSAFINKFLKTAMATVIKKKPSAEAEDVKEVNTATPESKLLVLPDEIIMMVLQSIQDNVSMLVLHQTCRRLRSLCEDATLEYQALSQLDAKPWWDDPYLKQICSLQDDELTEYGRLLWRDRMCGECKHLRSDANSYKQAVGRIYRTMRCSGCKTRHPLYLFSYGERQKASNVRVCIGRQGYFRFCKHVTLDFQRLEVAGTELEFVDCAQCASHRLGKRSYSHDNCKAHRRVILGAELQYHSVGVRSTFATCRMEWYQPVCLFWPVNMAETDMQSSLHDQLVKNIPKYMTEFIDINPPMTTCHHAGSSEFNVKRVSLMENQAPSNSHRTRATQSTCTSPDCEFRTSLLVESTRFEIRAVYKFSFTSATDPSWLRTLDPQSYLSDSDELTRGLMWCPNPGCATMRSGRTRDNLFRQQSAPSSWEQLLYKLPHTNRQMDQQLSTKAKEAAPDSMFLKIPDEIIINIIYDIDDRISFLMLRQTCSRLKRLCEDATFKYRLPAHWETDAQRPNPLQAKEGYVISPEEDPEYCRTLGRDSMCGDCTKLRGDPVLYKKKVDRMYEAVWCSGCLAYHPAYLFSLAERQKEDPDQRVCIGRQGYWRLCKHKTIEWRDIENYEKRAPSDSWWERVKPCLYMRHES</sequence>
<evidence type="ECO:0000313" key="2">
    <source>
        <dbReference type="EMBL" id="KAK8065825.1"/>
    </source>
</evidence>
<reference evidence="2 3" key="1">
    <citation type="submission" date="2023-01" db="EMBL/GenBank/DDBJ databases">
        <title>Analysis of 21 Apiospora genomes using comparative genomics revels a genus with tremendous synthesis potential of carbohydrate active enzymes and secondary metabolites.</title>
        <authorList>
            <person name="Sorensen T."/>
        </authorList>
    </citation>
    <scope>NUCLEOTIDE SEQUENCE [LARGE SCALE GENOMIC DNA]</scope>
    <source>
        <strain evidence="2 3">CBS 114990</strain>
    </source>
</reference>
<name>A0ABR1V6F8_9PEZI</name>
<dbReference type="Proteomes" id="UP001433268">
    <property type="component" value="Unassembled WGS sequence"/>
</dbReference>
<feature type="domain" description="F-box" evidence="1">
    <location>
        <begin position="51"/>
        <end position="99"/>
    </location>
</feature>
<dbReference type="SMART" id="SM00256">
    <property type="entry name" value="FBOX"/>
    <property type="match status" value="2"/>
</dbReference>
<evidence type="ECO:0000259" key="1">
    <source>
        <dbReference type="PROSITE" id="PS50181"/>
    </source>
</evidence>
<gene>
    <name evidence="2" type="ORF">PG997_012572</name>
</gene>
<accession>A0ABR1V6F8</accession>
<dbReference type="PROSITE" id="PS50181">
    <property type="entry name" value="FBOX"/>
    <property type="match status" value="1"/>
</dbReference>
<dbReference type="SUPFAM" id="SSF81383">
    <property type="entry name" value="F-box domain"/>
    <property type="match status" value="2"/>
</dbReference>
<comment type="caution">
    <text evidence="2">The sequence shown here is derived from an EMBL/GenBank/DDBJ whole genome shotgun (WGS) entry which is preliminary data.</text>
</comment>
<proteinExistence type="predicted"/>
<protein>
    <recommendedName>
        <fullName evidence="1">F-box domain-containing protein</fullName>
    </recommendedName>
</protein>